<keyword evidence="7" id="KW-0732">Signal</keyword>
<feature type="chain" id="PRO_5040538274" description="Carbonic anhydrase" evidence="7">
    <location>
        <begin position="24"/>
        <end position="947"/>
    </location>
</feature>
<sequence length="947" mass="104116">MRGLFLGVLLAALLCSLQGPTAAQEVPAAHGQEMRVILLRKRKILNQLMKTKQCWRKLLRSRLKRCDHCDSCPCEESDTSDHCQHCQEHWDIGRKPIFQFLVRLTFPTPGVKAAGDWCYTGCHNTPDQWSQIPGAFCGGHRQSPVDIDSSSAVTEPKLHNFIFTNFTARHALTTLENNGHTVKGKVVDSQVEVSGGGLSGSYSVLQFHLHWGDTVEHPGSEHTLDGQRYPMEMHIVCAKKGLMKSEAVMDPEGLTVLAFLIVATDEGVQKPWQDLTSYLDDLTAPASKVNVSHNLSIEDLLGDVDRTKFYRYMGSLTTPPCNETVVWTVFQQPIQIKLFPAKTSISNVYRPTQGLVGRHVYASPSATAGGGGQEHAWCYDNHCDSYPERWHLLPEAFCGGERQSPVNIVPEDAVEDPALGLFTFTNFDNRKAMDYVTNTGHTVKLVLKAGVEVSGGGLDHVYSTLQLHFHWGIDSDDSQGSEHTVDSVRYPMEMHIVNQRKDLSLEEAKKTDDGLAVLGFFIEAVDGEETKSLRLKNGVTESSNASIHEDMSLSDLLGDVDLSSFYRYKGSLTTPTCNEAVVWTIFKEPIRLRAFPREVGYERPHSPPLWPRPAPCGGRGILAVALCSQLRPCGLSAPTDSKSSFAAVEVANSTWCYHDPSCGPAVWPTIVSPQFCNGSRQSPININTETATKNSDLTSFAFKNFDNKSALTLIKNTGHTVQVQLQDVSVSGGNLSAGYNSLQFHLHWGNSTSGVAGTPGSEHSINGMRYPMEMHIVNIKETHNGNVTLALEDPEGLAALGFLIEEDSSSTSSPASWEKLASYLMNITLEDDKLPINASISLDELLTGVDRTKYYRYMGSLTTPQCNEVVVWTVFKDTIKLSKDLIDLFSTTVRIGNSSSILMTNTFRTIQPAQNVSATVDSSSSGLSFNLMSLKMVLAGLVVFKAL</sequence>
<evidence type="ECO:0000313" key="10">
    <source>
        <dbReference type="Proteomes" id="UP001148018"/>
    </source>
</evidence>
<comment type="caution">
    <text evidence="9">The sequence shown here is derived from an EMBL/GenBank/DDBJ whole genome shotgun (WGS) entry which is preliminary data.</text>
</comment>
<feature type="domain" description="Alpha-carbonic anhydrase" evidence="8">
    <location>
        <begin position="653"/>
        <end position="922"/>
    </location>
</feature>
<evidence type="ECO:0000256" key="3">
    <source>
        <dbReference type="ARBA" id="ARBA00022723"/>
    </source>
</evidence>
<dbReference type="PROSITE" id="PS51144">
    <property type="entry name" value="ALPHA_CA_2"/>
    <property type="match status" value="3"/>
</dbReference>
<dbReference type="Pfam" id="PF00194">
    <property type="entry name" value="Carb_anhydrase"/>
    <property type="match status" value="3"/>
</dbReference>
<organism evidence="9 10">
    <name type="scientific">Muraenolepis orangiensis</name>
    <name type="common">Patagonian moray cod</name>
    <dbReference type="NCBI Taxonomy" id="630683"/>
    <lineage>
        <taxon>Eukaryota</taxon>
        <taxon>Metazoa</taxon>
        <taxon>Chordata</taxon>
        <taxon>Craniata</taxon>
        <taxon>Vertebrata</taxon>
        <taxon>Euteleostomi</taxon>
        <taxon>Actinopterygii</taxon>
        <taxon>Neopterygii</taxon>
        <taxon>Teleostei</taxon>
        <taxon>Neoteleostei</taxon>
        <taxon>Acanthomorphata</taxon>
        <taxon>Zeiogadaria</taxon>
        <taxon>Gadariae</taxon>
        <taxon>Gadiformes</taxon>
        <taxon>Muraenolepidoidei</taxon>
        <taxon>Muraenolepididae</taxon>
        <taxon>Muraenolepis</taxon>
    </lineage>
</organism>
<comment type="similarity">
    <text evidence="1 7">Belongs to the alpha-carbonic anhydrase family.</text>
</comment>
<name>A0A9Q0EI71_9TELE</name>
<dbReference type="InterPro" id="IPR001148">
    <property type="entry name" value="CA_dom"/>
</dbReference>
<proteinExistence type="inferred from homology"/>
<keyword evidence="3 7" id="KW-0479">Metal-binding</keyword>
<keyword evidence="4 7" id="KW-0862">Zinc</keyword>
<evidence type="ECO:0000256" key="6">
    <source>
        <dbReference type="ARBA" id="ARBA00023239"/>
    </source>
</evidence>
<dbReference type="EC" id="4.2.1.1" evidence="2 7"/>
<dbReference type="PROSITE" id="PS00162">
    <property type="entry name" value="ALPHA_CA_1"/>
    <property type="match status" value="3"/>
</dbReference>
<evidence type="ECO:0000256" key="4">
    <source>
        <dbReference type="ARBA" id="ARBA00022833"/>
    </source>
</evidence>
<dbReference type="GO" id="GO:0004089">
    <property type="term" value="F:carbonate dehydratase activity"/>
    <property type="evidence" value="ECO:0007669"/>
    <property type="project" value="UniProtKB-UniRule"/>
</dbReference>
<dbReference type="PANTHER" id="PTHR18952">
    <property type="entry name" value="CARBONIC ANHYDRASE"/>
    <property type="match status" value="1"/>
</dbReference>
<feature type="domain" description="Alpha-carbonic anhydrase" evidence="8">
    <location>
        <begin position="375"/>
        <end position="625"/>
    </location>
</feature>
<dbReference type="PANTHER" id="PTHR18952:SF200">
    <property type="entry name" value="CARBONIC ANHYDRASE"/>
    <property type="match status" value="1"/>
</dbReference>
<dbReference type="InterPro" id="IPR018338">
    <property type="entry name" value="Carbonic_anhydrase_a-class_CS"/>
</dbReference>
<gene>
    <name evidence="9" type="ORF">NHX12_024437</name>
</gene>
<feature type="domain" description="Alpha-carbonic anhydrase" evidence="8">
    <location>
        <begin position="115"/>
        <end position="364"/>
    </location>
</feature>
<evidence type="ECO:0000259" key="8">
    <source>
        <dbReference type="PROSITE" id="PS51144"/>
    </source>
</evidence>
<keyword evidence="6 7" id="KW-0456">Lyase</keyword>
<evidence type="ECO:0000256" key="5">
    <source>
        <dbReference type="ARBA" id="ARBA00023180"/>
    </source>
</evidence>
<dbReference type="SMART" id="SM01057">
    <property type="entry name" value="Carb_anhydrase"/>
    <property type="match status" value="3"/>
</dbReference>
<dbReference type="GO" id="GO:0005886">
    <property type="term" value="C:plasma membrane"/>
    <property type="evidence" value="ECO:0007669"/>
    <property type="project" value="TreeGrafter"/>
</dbReference>
<dbReference type="AlphaFoldDB" id="A0A9Q0EI71"/>
<dbReference type="GO" id="GO:0008270">
    <property type="term" value="F:zinc ion binding"/>
    <property type="evidence" value="ECO:0007669"/>
    <property type="project" value="UniProtKB-UniRule"/>
</dbReference>
<dbReference type="SUPFAM" id="SSF51069">
    <property type="entry name" value="Carbonic anhydrase"/>
    <property type="match status" value="3"/>
</dbReference>
<dbReference type="InterPro" id="IPR023561">
    <property type="entry name" value="Carbonic_anhydrase_a-class"/>
</dbReference>
<evidence type="ECO:0000256" key="7">
    <source>
        <dbReference type="RuleBase" id="RU367011"/>
    </source>
</evidence>
<comment type="cofactor">
    <cofactor evidence="7">
        <name>Zn(2+)</name>
        <dbReference type="ChEBI" id="CHEBI:29105"/>
    </cofactor>
</comment>
<evidence type="ECO:0000256" key="2">
    <source>
        <dbReference type="ARBA" id="ARBA00012925"/>
    </source>
</evidence>
<keyword evidence="5" id="KW-0325">Glycoprotein</keyword>
<evidence type="ECO:0000256" key="1">
    <source>
        <dbReference type="ARBA" id="ARBA00010718"/>
    </source>
</evidence>
<dbReference type="InterPro" id="IPR036398">
    <property type="entry name" value="CA_dom_sf"/>
</dbReference>
<feature type="signal peptide" evidence="7">
    <location>
        <begin position="1"/>
        <end position="23"/>
    </location>
</feature>
<comment type="function">
    <text evidence="7">Reversible hydration of carbon dioxide.</text>
</comment>
<protein>
    <recommendedName>
        <fullName evidence="2 7">Carbonic anhydrase</fullName>
        <ecNumber evidence="2 7">4.2.1.1</ecNumber>
    </recommendedName>
</protein>
<accession>A0A9Q0EI71</accession>
<dbReference type="OrthoDB" id="429145at2759"/>
<dbReference type="Gene3D" id="3.10.200.10">
    <property type="entry name" value="Alpha carbonic anhydrase"/>
    <property type="match status" value="3"/>
</dbReference>
<keyword evidence="10" id="KW-1185">Reference proteome</keyword>
<dbReference type="EMBL" id="JANIIK010000040">
    <property type="protein sequence ID" value="KAJ3607386.1"/>
    <property type="molecule type" value="Genomic_DNA"/>
</dbReference>
<comment type="catalytic activity">
    <reaction evidence="7">
        <text>hydrogencarbonate + H(+) = CO2 + H2O</text>
        <dbReference type="Rhea" id="RHEA:10748"/>
        <dbReference type="ChEBI" id="CHEBI:15377"/>
        <dbReference type="ChEBI" id="CHEBI:15378"/>
        <dbReference type="ChEBI" id="CHEBI:16526"/>
        <dbReference type="ChEBI" id="CHEBI:17544"/>
        <dbReference type="EC" id="4.2.1.1"/>
    </reaction>
</comment>
<reference evidence="9" key="1">
    <citation type="submission" date="2022-07" db="EMBL/GenBank/DDBJ databases">
        <title>Chromosome-level genome of Muraenolepis orangiensis.</title>
        <authorList>
            <person name="Kim J."/>
        </authorList>
    </citation>
    <scope>NUCLEOTIDE SEQUENCE</scope>
    <source>
        <strain evidence="9">KU_S4_2022</strain>
        <tissue evidence="9">Muscle</tissue>
    </source>
</reference>
<dbReference type="Proteomes" id="UP001148018">
    <property type="component" value="Unassembled WGS sequence"/>
</dbReference>
<evidence type="ECO:0000313" key="9">
    <source>
        <dbReference type="EMBL" id="KAJ3607386.1"/>
    </source>
</evidence>
<dbReference type="FunFam" id="3.10.200.10:FF:000003">
    <property type="entry name" value="Carbonic anhydrase 12"/>
    <property type="match status" value="1"/>
</dbReference>